<dbReference type="EMBL" id="JACCJZ010000010">
    <property type="protein sequence ID" value="NYZ61941.1"/>
    <property type="molecule type" value="Genomic_DNA"/>
</dbReference>
<protein>
    <submittedName>
        <fullName evidence="2">Nuclear transport factor 2 family protein</fullName>
    </submittedName>
</protein>
<name>A0A7Z0TTM3_9GAMM</name>
<dbReference type="Proteomes" id="UP000589896">
    <property type="component" value="Unassembled WGS sequence"/>
</dbReference>
<keyword evidence="3" id="KW-1185">Reference proteome</keyword>
<dbReference type="InterPro" id="IPR037401">
    <property type="entry name" value="SnoaL-like"/>
</dbReference>
<dbReference type="SUPFAM" id="SSF54427">
    <property type="entry name" value="NTF2-like"/>
    <property type="match status" value="1"/>
</dbReference>
<sequence>MTPSLPDVVVDYFRISNGGDDAALGACFTDDAVVHDEGGTHRGHADIQAWKRAARSKYDYSVTPVDSHRDGDRLTVSAELVGNFPGSPVTVDHVFELAGERIRALRIG</sequence>
<dbReference type="Pfam" id="PF12680">
    <property type="entry name" value="SnoaL_2"/>
    <property type="match status" value="1"/>
</dbReference>
<evidence type="ECO:0000313" key="3">
    <source>
        <dbReference type="Proteomes" id="UP000589896"/>
    </source>
</evidence>
<evidence type="ECO:0000313" key="2">
    <source>
        <dbReference type="EMBL" id="NYZ61941.1"/>
    </source>
</evidence>
<comment type="caution">
    <text evidence="2">The sequence shown here is derived from an EMBL/GenBank/DDBJ whole genome shotgun (WGS) entry which is preliminary data.</text>
</comment>
<gene>
    <name evidence="2" type="ORF">H0E82_04050</name>
</gene>
<dbReference type="Gene3D" id="3.10.450.50">
    <property type="match status" value="1"/>
</dbReference>
<evidence type="ECO:0000259" key="1">
    <source>
        <dbReference type="Pfam" id="PF12680"/>
    </source>
</evidence>
<accession>A0A7Z0TTM3</accession>
<reference evidence="2 3" key="1">
    <citation type="submission" date="2020-07" db="EMBL/GenBank/DDBJ databases">
        <title>isolation of Luteimonas sp. SJ-16.</title>
        <authorList>
            <person name="Huang X.-X."/>
            <person name="Xu L."/>
            <person name="Sun J.-Q."/>
        </authorList>
    </citation>
    <scope>NUCLEOTIDE SEQUENCE [LARGE SCALE GENOMIC DNA]</scope>
    <source>
        <strain evidence="2 3">SJ-16</strain>
    </source>
</reference>
<dbReference type="AlphaFoldDB" id="A0A7Z0TTM3"/>
<proteinExistence type="predicted"/>
<dbReference type="RefSeq" id="WP_180544070.1">
    <property type="nucleotide sequence ID" value="NZ_JACCJZ010000010.1"/>
</dbReference>
<organism evidence="2 3">
    <name type="scientific">Luteimonas deserti</name>
    <dbReference type="NCBI Taxonomy" id="2752306"/>
    <lineage>
        <taxon>Bacteria</taxon>
        <taxon>Pseudomonadati</taxon>
        <taxon>Pseudomonadota</taxon>
        <taxon>Gammaproteobacteria</taxon>
        <taxon>Lysobacterales</taxon>
        <taxon>Lysobacteraceae</taxon>
        <taxon>Luteimonas</taxon>
    </lineage>
</organism>
<feature type="domain" description="SnoaL-like" evidence="1">
    <location>
        <begin position="9"/>
        <end position="103"/>
    </location>
</feature>
<dbReference type="InterPro" id="IPR032710">
    <property type="entry name" value="NTF2-like_dom_sf"/>
</dbReference>